<evidence type="ECO:0000256" key="8">
    <source>
        <dbReference type="ARBA" id="ARBA00023224"/>
    </source>
</evidence>
<keyword evidence="3 9" id="KW-0812">Transmembrane</keyword>
<feature type="transmembrane region" description="Helical" evidence="9">
    <location>
        <begin position="567"/>
        <end position="589"/>
    </location>
</feature>
<proteinExistence type="predicted"/>
<feature type="transmembrane region" description="Helical" evidence="9">
    <location>
        <begin position="477"/>
        <end position="500"/>
    </location>
</feature>
<dbReference type="PANTHER" id="PTHR37441:SF2">
    <property type="entry name" value="G-PROTEIN COUPLED RECEPTOR B0244.10-RELATED"/>
    <property type="match status" value="1"/>
</dbReference>
<reference evidence="11" key="1">
    <citation type="submission" date="2022-11" db="EMBL/GenBank/DDBJ databases">
        <authorList>
            <person name="Kikuchi T."/>
        </authorList>
    </citation>
    <scope>NUCLEOTIDE SEQUENCE</scope>
    <source>
        <strain evidence="11">PS1010</strain>
    </source>
</reference>
<dbReference type="GO" id="GO:0004930">
    <property type="term" value="F:G protein-coupled receptor activity"/>
    <property type="evidence" value="ECO:0007669"/>
    <property type="project" value="UniProtKB-KW"/>
</dbReference>
<dbReference type="PROSITE" id="PS50262">
    <property type="entry name" value="G_PROTEIN_RECEP_F1_2"/>
    <property type="match status" value="1"/>
</dbReference>
<comment type="subcellular location">
    <subcellularLocation>
        <location evidence="1">Cell membrane</location>
        <topology evidence="1">Multi-pass membrane protein</topology>
    </subcellularLocation>
</comment>
<evidence type="ECO:0000256" key="3">
    <source>
        <dbReference type="ARBA" id="ARBA00022692"/>
    </source>
</evidence>
<evidence type="ECO:0000256" key="6">
    <source>
        <dbReference type="ARBA" id="ARBA00023136"/>
    </source>
</evidence>
<keyword evidence="4 9" id="KW-1133">Transmembrane helix</keyword>
<keyword evidence="2" id="KW-1003">Cell membrane</keyword>
<dbReference type="Gene3D" id="1.20.1070.10">
    <property type="entry name" value="Rhodopsin 7-helix transmembrane proteins"/>
    <property type="match status" value="2"/>
</dbReference>
<feature type="transmembrane region" description="Helical" evidence="9">
    <location>
        <begin position="362"/>
        <end position="384"/>
    </location>
</feature>
<evidence type="ECO:0000256" key="9">
    <source>
        <dbReference type="SAM" id="Phobius"/>
    </source>
</evidence>
<feature type="transmembrane region" description="Helical" evidence="9">
    <location>
        <begin position="44"/>
        <end position="69"/>
    </location>
</feature>
<evidence type="ECO:0000313" key="11">
    <source>
        <dbReference type="EMBL" id="CAI5446472.1"/>
    </source>
</evidence>
<feature type="transmembrane region" description="Helical" evidence="9">
    <location>
        <begin position="609"/>
        <end position="629"/>
    </location>
</feature>
<dbReference type="InterPro" id="IPR040435">
    <property type="entry name" value="Put_GPCR_Chromadorea"/>
</dbReference>
<feature type="transmembrane region" description="Helical" evidence="9">
    <location>
        <begin position="206"/>
        <end position="230"/>
    </location>
</feature>
<feature type="transmembrane region" description="Helical" evidence="9">
    <location>
        <begin position="520"/>
        <end position="546"/>
    </location>
</feature>
<dbReference type="SUPFAM" id="SSF81321">
    <property type="entry name" value="Family A G protein-coupled receptor-like"/>
    <property type="match status" value="2"/>
</dbReference>
<keyword evidence="6 9" id="KW-0472">Membrane</keyword>
<dbReference type="AlphaFoldDB" id="A0A9P1INH7"/>
<evidence type="ECO:0000256" key="2">
    <source>
        <dbReference type="ARBA" id="ARBA00022475"/>
    </source>
</evidence>
<dbReference type="Proteomes" id="UP001152747">
    <property type="component" value="Unassembled WGS sequence"/>
</dbReference>
<dbReference type="InterPro" id="IPR017452">
    <property type="entry name" value="GPCR_Rhodpsn_7TM"/>
</dbReference>
<dbReference type="EMBL" id="CANHGI010000003">
    <property type="protein sequence ID" value="CAI5446472.1"/>
    <property type="molecule type" value="Genomic_DNA"/>
</dbReference>
<accession>A0A9P1INH7</accession>
<evidence type="ECO:0000256" key="4">
    <source>
        <dbReference type="ARBA" id="ARBA00022989"/>
    </source>
</evidence>
<feature type="transmembrane region" description="Helical" evidence="9">
    <location>
        <begin position="259"/>
        <end position="281"/>
    </location>
</feature>
<organism evidence="11 12">
    <name type="scientific">Caenorhabditis angaria</name>
    <dbReference type="NCBI Taxonomy" id="860376"/>
    <lineage>
        <taxon>Eukaryota</taxon>
        <taxon>Metazoa</taxon>
        <taxon>Ecdysozoa</taxon>
        <taxon>Nematoda</taxon>
        <taxon>Chromadorea</taxon>
        <taxon>Rhabditida</taxon>
        <taxon>Rhabditina</taxon>
        <taxon>Rhabditomorpha</taxon>
        <taxon>Rhabditoidea</taxon>
        <taxon>Rhabditidae</taxon>
        <taxon>Peloderinae</taxon>
        <taxon>Caenorhabditis</taxon>
    </lineage>
</organism>
<feature type="transmembrane region" description="Helical" evidence="9">
    <location>
        <begin position="166"/>
        <end position="186"/>
    </location>
</feature>
<sequence>MNYCPQYFLPDLRAFRNCSGFFESDQEFCDHIKDLYDIELMTKWAVFVVPCVVCSISAVLDFFILIILFRNFRGLDESLKKRYIFLLSRCFSSFMSVIAIIFLPLTLLVSRFNFWFLVVFIVFDTLSFFTFIGAFMGFALTMYLAVIHPFFYRTTISYRKCKLMIISNWIVSLIVSIAGGIIQAAFMSSNPPFICDFSTCDRPMLIFSMIFVCIGFGFTMSLLLFVVCSLKGHERKMNKLNDISLSSNILTTRSIIRRLISTLIVFGLMASFEITISVMLFENAFNMDKFKYIPPSTSLPGLDEYPLYCDALIDSRQKWCIVLLCSILTLFWTIDTANQCFLITQVHLVAVILKWFNYYLCTFMFCLAGILNVYTISIIFPLFLKMTQRSQKRYVFVLSRLFSSIIAVFVLVVLRCILFVWFAPTAAGFWIMVFLVTLNDFSFYSLMGSYIGMAFIIYLGVCHPWYYENDVELRHIFYMAIGNVVTSLTVSIPTAFFAAGSYAMGPVKCDSDLCASILSWINFILTSFSFGITISILSYVLCLLFYYEYKARRIIGMSGLAHAKSKVGWTLFAICLIAFGEGIPSAFLLSVNADNVLSTCRNFYEADKLVIPTILSCLCTLIWSVVLLIDPFVSIISDDLVVREIQSQINWTRLLYAKLLNRQFSGK</sequence>
<gene>
    <name evidence="11" type="ORF">CAMP_LOCUS9109</name>
</gene>
<keyword evidence="7" id="KW-0675">Receptor</keyword>
<dbReference type="OrthoDB" id="5818441at2759"/>
<evidence type="ECO:0000256" key="1">
    <source>
        <dbReference type="ARBA" id="ARBA00004651"/>
    </source>
</evidence>
<dbReference type="CDD" id="cd00637">
    <property type="entry name" value="7tm_classA_rhodopsin-like"/>
    <property type="match status" value="1"/>
</dbReference>
<feature type="transmembrane region" description="Helical" evidence="9">
    <location>
        <begin position="441"/>
        <end position="465"/>
    </location>
</feature>
<evidence type="ECO:0000256" key="7">
    <source>
        <dbReference type="ARBA" id="ARBA00023170"/>
    </source>
</evidence>
<evidence type="ECO:0000259" key="10">
    <source>
        <dbReference type="PROSITE" id="PS50262"/>
    </source>
</evidence>
<feature type="transmembrane region" description="Helical" evidence="9">
    <location>
        <begin position="115"/>
        <end position="145"/>
    </location>
</feature>
<dbReference type="PANTHER" id="PTHR37441">
    <property type="entry name" value="PROTEIN CBG16518"/>
    <property type="match status" value="1"/>
</dbReference>
<comment type="caution">
    <text evidence="11">The sequence shown here is derived from an EMBL/GenBank/DDBJ whole genome shotgun (WGS) entry which is preliminary data.</text>
</comment>
<dbReference type="GO" id="GO:0005886">
    <property type="term" value="C:plasma membrane"/>
    <property type="evidence" value="ECO:0007669"/>
    <property type="project" value="UniProtKB-SubCell"/>
</dbReference>
<name>A0A9P1INH7_9PELO</name>
<keyword evidence="5" id="KW-0297">G-protein coupled receptor</keyword>
<evidence type="ECO:0000313" key="12">
    <source>
        <dbReference type="Proteomes" id="UP001152747"/>
    </source>
</evidence>
<evidence type="ECO:0000256" key="5">
    <source>
        <dbReference type="ARBA" id="ARBA00023040"/>
    </source>
</evidence>
<feature type="transmembrane region" description="Helical" evidence="9">
    <location>
        <begin position="90"/>
        <end position="109"/>
    </location>
</feature>
<keyword evidence="12" id="KW-1185">Reference proteome</keyword>
<protein>
    <recommendedName>
        <fullName evidence="10">G-protein coupled receptors family 1 profile domain-containing protein</fullName>
    </recommendedName>
</protein>
<feature type="domain" description="G-protein coupled receptors family 1 profile" evidence="10">
    <location>
        <begin position="60"/>
        <end position="228"/>
    </location>
</feature>
<keyword evidence="8" id="KW-0807">Transducer</keyword>
<feature type="transmembrane region" description="Helical" evidence="9">
    <location>
        <begin position="405"/>
        <end position="435"/>
    </location>
</feature>